<dbReference type="SUPFAM" id="SSF47789">
    <property type="entry name" value="C-terminal domain of RNA polymerase alpha subunit"/>
    <property type="match status" value="1"/>
</dbReference>
<dbReference type="AlphaFoldDB" id="A0A4U1CZD2"/>
<reference evidence="1 2" key="1">
    <citation type="journal article" date="2011" name="J. Microbiol.">
        <title>Bacillus kyonggiensis sp. nov., isolated from soil of a lettuce field.</title>
        <authorList>
            <person name="Dong K."/>
            <person name="Lee S."/>
        </authorList>
    </citation>
    <scope>NUCLEOTIDE SEQUENCE [LARGE SCALE GENOMIC DNA]</scope>
    <source>
        <strain evidence="1 2">NB22</strain>
    </source>
</reference>
<protein>
    <recommendedName>
        <fullName evidence="3">RNA polymerase alpha subunit C-terminal domain-containing protein</fullName>
    </recommendedName>
</protein>
<gene>
    <name evidence="1" type="ORF">FA727_21315</name>
</gene>
<dbReference type="NCBIfam" id="NF005841">
    <property type="entry name" value="PRK07758.1"/>
    <property type="match status" value="1"/>
</dbReference>
<name>A0A4U1CZD2_9BACI</name>
<dbReference type="OrthoDB" id="7950977at2"/>
<sequence>MNAEKNLRVCEKGHKYYKSSDCTSCPTCEKENKPESGFLSKLSSPARRALIHEGIDTFQKLSQYTEKEILKLHGIGPSSLPILRKSLEEEGMSFKV</sequence>
<evidence type="ECO:0000313" key="1">
    <source>
        <dbReference type="EMBL" id="TKC14783.1"/>
    </source>
</evidence>
<dbReference type="Proteomes" id="UP000307756">
    <property type="component" value="Unassembled WGS sequence"/>
</dbReference>
<comment type="caution">
    <text evidence="1">The sequence shown here is derived from an EMBL/GenBank/DDBJ whole genome shotgun (WGS) entry which is preliminary data.</text>
</comment>
<organism evidence="1 2">
    <name type="scientific">Robertmurraya kyonggiensis</name>
    <dbReference type="NCBI Taxonomy" id="1037680"/>
    <lineage>
        <taxon>Bacteria</taxon>
        <taxon>Bacillati</taxon>
        <taxon>Bacillota</taxon>
        <taxon>Bacilli</taxon>
        <taxon>Bacillales</taxon>
        <taxon>Bacillaceae</taxon>
        <taxon>Robertmurraya</taxon>
    </lineage>
</organism>
<accession>A0A4U1CZD2</accession>
<evidence type="ECO:0008006" key="3">
    <source>
        <dbReference type="Google" id="ProtNLM"/>
    </source>
</evidence>
<dbReference type="Gene3D" id="1.10.150.20">
    <property type="entry name" value="5' to 3' exonuclease, C-terminal subdomain"/>
    <property type="match status" value="1"/>
</dbReference>
<dbReference type="RefSeq" id="WP_136833507.1">
    <property type="nucleotide sequence ID" value="NZ_SWBM01000008.1"/>
</dbReference>
<keyword evidence="2" id="KW-1185">Reference proteome</keyword>
<proteinExistence type="predicted"/>
<evidence type="ECO:0000313" key="2">
    <source>
        <dbReference type="Proteomes" id="UP000307756"/>
    </source>
</evidence>
<dbReference type="EMBL" id="SWBM01000008">
    <property type="protein sequence ID" value="TKC14783.1"/>
    <property type="molecule type" value="Genomic_DNA"/>
</dbReference>